<dbReference type="Proteomes" id="UP000186817">
    <property type="component" value="Unassembled WGS sequence"/>
</dbReference>
<evidence type="ECO:0000313" key="2">
    <source>
        <dbReference type="EMBL" id="OLP74950.1"/>
    </source>
</evidence>
<feature type="compositionally biased region" description="Basic and acidic residues" evidence="1">
    <location>
        <begin position="59"/>
        <end position="77"/>
    </location>
</feature>
<evidence type="ECO:0000256" key="1">
    <source>
        <dbReference type="SAM" id="MobiDB-lite"/>
    </source>
</evidence>
<gene>
    <name evidence="2" type="ORF">AK812_SmicGene45349</name>
</gene>
<feature type="non-terminal residue" evidence="2">
    <location>
        <position position="77"/>
    </location>
</feature>
<dbReference type="AlphaFoldDB" id="A0A1Q9BWI6"/>
<sequence>MAAPKMAAKMGLKGGAKEEVLHSAALWLACRVEESGPNASASAAMAAPKMAAKMGLKGGAKEEERPPIDFDKVDGEK</sequence>
<accession>A0A1Q9BWI6</accession>
<dbReference type="PROSITE" id="PS51257">
    <property type="entry name" value="PROKAR_LIPOPROTEIN"/>
    <property type="match status" value="1"/>
</dbReference>
<reference evidence="2 3" key="1">
    <citation type="submission" date="2016-02" db="EMBL/GenBank/DDBJ databases">
        <title>Genome analysis of coral dinoflagellate symbionts highlights evolutionary adaptations to a symbiotic lifestyle.</title>
        <authorList>
            <person name="Aranda M."/>
            <person name="Li Y."/>
            <person name="Liew Y.J."/>
            <person name="Baumgarten S."/>
            <person name="Simakov O."/>
            <person name="Wilson M."/>
            <person name="Piel J."/>
            <person name="Ashoor H."/>
            <person name="Bougouffa S."/>
            <person name="Bajic V.B."/>
            <person name="Ryu T."/>
            <person name="Ravasi T."/>
            <person name="Bayer T."/>
            <person name="Micklem G."/>
            <person name="Kim H."/>
            <person name="Bhak J."/>
            <person name="Lajeunesse T.C."/>
            <person name="Voolstra C.R."/>
        </authorList>
    </citation>
    <scope>NUCLEOTIDE SEQUENCE [LARGE SCALE GENOMIC DNA]</scope>
    <source>
        <strain evidence="2 3">CCMP2467</strain>
    </source>
</reference>
<feature type="region of interest" description="Disordered" evidence="1">
    <location>
        <begin position="55"/>
        <end position="77"/>
    </location>
</feature>
<dbReference type="EMBL" id="LSRX01002984">
    <property type="protein sequence ID" value="OLP74950.1"/>
    <property type="molecule type" value="Genomic_DNA"/>
</dbReference>
<protein>
    <submittedName>
        <fullName evidence="2">Uncharacterized protein</fullName>
    </submittedName>
</protein>
<name>A0A1Q9BWI6_SYMMI</name>
<comment type="caution">
    <text evidence="2">The sequence shown here is derived from an EMBL/GenBank/DDBJ whole genome shotgun (WGS) entry which is preliminary data.</text>
</comment>
<evidence type="ECO:0000313" key="3">
    <source>
        <dbReference type="Proteomes" id="UP000186817"/>
    </source>
</evidence>
<organism evidence="2 3">
    <name type="scientific">Symbiodinium microadriaticum</name>
    <name type="common">Dinoflagellate</name>
    <name type="synonym">Zooxanthella microadriatica</name>
    <dbReference type="NCBI Taxonomy" id="2951"/>
    <lineage>
        <taxon>Eukaryota</taxon>
        <taxon>Sar</taxon>
        <taxon>Alveolata</taxon>
        <taxon>Dinophyceae</taxon>
        <taxon>Suessiales</taxon>
        <taxon>Symbiodiniaceae</taxon>
        <taxon>Symbiodinium</taxon>
    </lineage>
</organism>
<keyword evidence="3" id="KW-1185">Reference proteome</keyword>
<proteinExistence type="predicted"/>